<dbReference type="CDD" id="cd00865">
    <property type="entry name" value="PEBP_bact_arch"/>
    <property type="match status" value="1"/>
</dbReference>
<dbReference type="InterPro" id="IPR036610">
    <property type="entry name" value="PEBP-like_sf"/>
</dbReference>
<dbReference type="Proteomes" id="UP000319514">
    <property type="component" value="Unassembled WGS sequence"/>
</dbReference>
<dbReference type="InterPro" id="IPR005247">
    <property type="entry name" value="YbhB_YbcL/LppC-like"/>
</dbReference>
<dbReference type="EMBL" id="VFOQ01000001">
    <property type="protein sequence ID" value="TQL60211.1"/>
    <property type="molecule type" value="Genomic_DNA"/>
</dbReference>
<comment type="caution">
    <text evidence="2">The sequence shown here is derived from an EMBL/GenBank/DDBJ whole genome shotgun (WGS) entry which is preliminary data.</text>
</comment>
<organism evidence="2 3">
    <name type="scientific">Oryzihumus leptocrescens</name>
    <dbReference type="NCBI Taxonomy" id="297536"/>
    <lineage>
        <taxon>Bacteria</taxon>
        <taxon>Bacillati</taxon>
        <taxon>Actinomycetota</taxon>
        <taxon>Actinomycetes</taxon>
        <taxon>Micrococcales</taxon>
        <taxon>Intrasporangiaceae</taxon>
        <taxon>Oryzihumus</taxon>
    </lineage>
</organism>
<evidence type="ECO:0000313" key="3">
    <source>
        <dbReference type="Proteomes" id="UP000319514"/>
    </source>
</evidence>
<keyword evidence="3" id="KW-1185">Reference proteome</keyword>
<dbReference type="SUPFAM" id="SSF49777">
    <property type="entry name" value="PEBP-like"/>
    <property type="match status" value="1"/>
</dbReference>
<dbReference type="NCBIfam" id="TIGR00481">
    <property type="entry name" value="YbhB/YbcL family Raf kinase inhibitor-like protein"/>
    <property type="match status" value="1"/>
</dbReference>
<sequence length="181" mass="18997">MNLDRPVAPDPYSLLPQVPAMAVSSADFIDGNPLPDAQVFNDWGFTGGNTSPQLSWSDAPEGTKGFAVTCFDPDAPTPSGFWHWIVLGIPASVTALDPGAGAEGDGSLPDGAFHVRNDYGNKAYDGAAPPQGDHNHRYLYAVHALDTDDLGLDASVTPAVAAFTMGGHTLARGVLTGTYRW</sequence>
<comment type="similarity">
    <text evidence="1">Belongs to the UPF0098 family.</text>
</comment>
<dbReference type="InterPro" id="IPR008914">
    <property type="entry name" value="PEBP"/>
</dbReference>
<gene>
    <name evidence="2" type="ORF">FB474_1594</name>
</gene>
<name>A0A542ZIN4_9MICO</name>
<reference evidence="2 3" key="1">
    <citation type="submission" date="2019-06" db="EMBL/GenBank/DDBJ databases">
        <title>Sequencing the genomes of 1000 actinobacteria strains.</title>
        <authorList>
            <person name="Klenk H.-P."/>
        </authorList>
    </citation>
    <scope>NUCLEOTIDE SEQUENCE [LARGE SCALE GENOMIC DNA]</scope>
    <source>
        <strain evidence="2 3">DSM 18082</strain>
    </source>
</reference>
<dbReference type="RefSeq" id="WP_141788137.1">
    <property type="nucleotide sequence ID" value="NZ_BAAAKX010000021.1"/>
</dbReference>
<evidence type="ECO:0008006" key="4">
    <source>
        <dbReference type="Google" id="ProtNLM"/>
    </source>
</evidence>
<evidence type="ECO:0000313" key="2">
    <source>
        <dbReference type="EMBL" id="TQL60211.1"/>
    </source>
</evidence>
<dbReference type="Pfam" id="PF01161">
    <property type="entry name" value="PBP"/>
    <property type="match status" value="1"/>
</dbReference>
<dbReference type="PANTHER" id="PTHR30289">
    <property type="entry name" value="UNCHARACTERIZED PROTEIN YBCL-RELATED"/>
    <property type="match status" value="1"/>
</dbReference>
<proteinExistence type="inferred from homology"/>
<dbReference type="Gene3D" id="3.90.280.10">
    <property type="entry name" value="PEBP-like"/>
    <property type="match status" value="1"/>
</dbReference>
<dbReference type="OrthoDB" id="9797506at2"/>
<protein>
    <recommendedName>
        <fullName evidence="4">PBP family phospholipid-binding protein</fullName>
    </recommendedName>
</protein>
<dbReference type="PANTHER" id="PTHR30289:SF1">
    <property type="entry name" value="PEBP (PHOSPHATIDYLETHANOLAMINE-BINDING PROTEIN) FAMILY PROTEIN"/>
    <property type="match status" value="1"/>
</dbReference>
<evidence type="ECO:0000256" key="1">
    <source>
        <dbReference type="ARBA" id="ARBA00007120"/>
    </source>
</evidence>
<accession>A0A542ZIN4</accession>
<dbReference type="AlphaFoldDB" id="A0A542ZIN4"/>